<accession>A0A246E098</accession>
<dbReference type="Gene3D" id="3.30.300.20">
    <property type="match status" value="1"/>
</dbReference>
<comment type="similarity">
    <text evidence="1">Belongs to the OsmC/Ohr family.</text>
</comment>
<dbReference type="AlphaFoldDB" id="A0A246E098"/>
<dbReference type="Pfam" id="PF02566">
    <property type="entry name" value="OsmC"/>
    <property type="match status" value="1"/>
</dbReference>
<dbReference type="PANTHER" id="PTHR33797:SF2">
    <property type="entry name" value="ORGANIC HYDROPEROXIDE RESISTANCE PROTEIN-LIKE"/>
    <property type="match status" value="1"/>
</dbReference>
<dbReference type="RefSeq" id="WP_088390940.1">
    <property type="nucleotide sequence ID" value="NZ_MXPU01000002.1"/>
</dbReference>
<dbReference type="SUPFAM" id="SSF82784">
    <property type="entry name" value="OsmC-like"/>
    <property type="match status" value="1"/>
</dbReference>
<dbReference type="InterPro" id="IPR003718">
    <property type="entry name" value="OsmC/Ohr_fam"/>
</dbReference>
<dbReference type="GO" id="GO:0006979">
    <property type="term" value="P:response to oxidative stress"/>
    <property type="evidence" value="ECO:0007669"/>
    <property type="project" value="InterPro"/>
</dbReference>
<dbReference type="EMBL" id="MXPU01000002">
    <property type="protein sequence ID" value="OWO96433.1"/>
    <property type="molecule type" value="Genomic_DNA"/>
</dbReference>
<dbReference type="PANTHER" id="PTHR33797">
    <property type="entry name" value="ORGANIC HYDROPEROXIDE RESISTANCE PROTEIN-LIKE"/>
    <property type="match status" value="1"/>
</dbReference>
<proteinExistence type="inferred from homology"/>
<dbReference type="InterPro" id="IPR015946">
    <property type="entry name" value="KH_dom-like_a/b"/>
</dbReference>
<gene>
    <name evidence="3" type="ORF">B5E41_02955</name>
</gene>
<feature type="compositionally biased region" description="Basic and acidic residues" evidence="2">
    <location>
        <begin position="17"/>
        <end position="26"/>
    </location>
</feature>
<name>A0A246E098_9HYPH</name>
<evidence type="ECO:0000313" key="3">
    <source>
        <dbReference type="EMBL" id="OWO96433.1"/>
    </source>
</evidence>
<dbReference type="Gene3D" id="2.20.25.10">
    <property type="match status" value="1"/>
</dbReference>
<evidence type="ECO:0000313" key="4">
    <source>
        <dbReference type="Proteomes" id="UP000197269"/>
    </source>
</evidence>
<evidence type="ECO:0000256" key="1">
    <source>
        <dbReference type="ARBA" id="ARBA00007378"/>
    </source>
</evidence>
<dbReference type="InterPro" id="IPR036102">
    <property type="entry name" value="OsmC/Ohrsf"/>
</dbReference>
<organism evidence="3 4">
    <name type="scientific">Rhizobium esperanzae</name>
    <dbReference type="NCBI Taxonomy" id="1967781"/>
    <lineage>
        <taxon>Bacteria</taxon>
        <taxon>Pseudomonadati</taxon>
        <taxon>Pseudomonadota</taxon>
        <taxon>Alphaproteobacteria</taxon>
        <taxon>Hyphomicrobiales</taxon>
        <taxon>Rhizobiaceae</taxon>
        <taxon>Rhizobium/Agrobacterium group</taxon>
        <taxon>Rhizobium</taxon>
    </lineage>
</organism>
<dbReference type="NCBIfam" id="TIGR03561">
    <property type="entry name" value="organ_hyd_perox"/>
    <property type="match status" value="1"/>
</dbReference>
<sequence>MSTVIYTGKTSTTGGRDGTRSSDGRLDVTLSPPGSSGVGTNPEQLFAAGWSACFLGAIGRAAAERQLRVPADAAIDAEIDLVWNDGGYVLQARLNAKLPGIEMDLARSLLERAHQLCPYSKATRGNIAVELNVA</sequence>
<reference evidence="3 4" key="1">
    <citation type="submission" date="2017-03" db="EMBL/GenBank/DDBJ databases">
        <title>Genome of strain Rhizobium sp. CNPSo 668.</title>
        <authorList>
            <person name="Ribeiro R."/>
        </authorList>
    </citation>
    <scope>NUCLEOTIDE SEQUENCE [LARGE SCALE GENOMIC DNA]</scope>
    <source>
        <strain evidence="3 4">CNPSo 668</strain>
    </source>
</reference>
<dbReference type="Proteomes" id="UP000197269">
    <property type="component" value="Unassembled WGS sequence"/>
</dbReference>
<evidence type="ECO:0000256" key="2">
    <source>
        <dbReference type="SAM" id="MobiDB-lite"/>
    </source>
</evidence>
<dbReference type="InterPro" id="IPR019953">
    <property type="entry name" value="OHR"/>
</dbReference>
<feature type="region of interest" description="Disordered" evidence="2">
    <location>
        <begin position="1"/>
        <end position="39"/>
    </location>
</feature>
<comment type="caution">
    <text evidence="3">The sequence shown here is derived from an EMBL/GenBank/DDBJ whole genome shotgun (WGS) entry which is preliminary data.</text>
</comment>
<protein>
    <submittedName>
        <fullName evidence="3">Peroxiredoxin</fullName>
    </submittedName>
</protein>